<evidence type="ECO:0000259" key="1">
    <source>
        <dbReference type="Pfam" id="PF01965"/>
    </source>
</evidence>
<keyword evidence="3" id="KW-1185">Reference proteome</keyword>
<protein>
    <submittedName>
        <fullName evidence="2">Putative intracellular protease/amidase</fullName>
    </submittedName>
</protein>
<gene>
    <name evidence="2" type="ORF">DFR68_11013</name>
</gene>
<dbReference type="AlphaFoldDB" id="A0A370GT13"/>
<evidence type="ECO:0000313" key="2">
    <source>
        <dbReference type="EMBL" id="RDI46609.1"/>
    </source>
</evidence>
<dbReference type="CDD" id="cd03140">
    <property type="entry name" value="GATase1_PfpI_3"/>
    <property type="match status" value="1"/>
</dbReference>
<sequence length="214" mass="22996">MMKTVHMAVYDTFSDWELGYATAHINRAMWQREPGTWQVRTVGLTGEAVVSAGGMRVVPDMTLDELSPAESAMLLLPGADTWEAGVLAAFGRKAREFLAAGVPVAAICGATWGLAVEGLLDARPHTSNDPDYLAASGYTGGEHFVRETAVTDGDLITATGTKPVDFARAVLARLGVYEPHVLDAWYALYGRNDAQGFYALAEYEAARTPDTVPQ</sequence>
<dbReference type="Pfam" id="PF01965">
    <property type="entry name" value="DJ-1_PfpI"/>
    <property type="match status" value="1"/>
</dbReference>
<feature type="domain" description="DJ-1/PfpI" evidence="1">
    <location>
        <begin position="3"/>
        <end position="172"/>
    </location>
</feature>
<dbReference type="InterPro" id="IPR029062">
    <property type="entry name" value="Class_I_gatase-like"/>
</dbReference>
<dbReference type="GO" id="GO:0008233">
    <property type="term" value="F:peptidase activity"/>
    <property type="evidence" value="ECO:0007669"/>
    <property type="project" value="UniProtKB-KW"/>
</dbReference>
<keyword evidence="2" id="KW-0378">Hydrolase</keyword>
<dbReference type="SUPFAM" id="SSF52317">
    <property type="entry name" value="Class I glutamine amidotransferase-like"/>
    <property type="match status" value="1"/>
</dbReference>
<proteinExistence type="predicted"/>
<keyword evidence="2" id="KW-0645">Protease</keyword>
<dbReference type="Gene3D" id="3.40.50.880">
    <property type="match status" value="1"/>
</dbReference>
<accession>A0A370GT13</accession>
<dbReference type="GO" id="GO:0006508">
    <property type="term" value="P:proteolysis"/>
    <property type="evidence" value="ECO:0007669"/>
    <property type="project" value="UniProtKB-KW"/>
</dbReference>
<evidence type="ECO:0000313" key="3">
    <source>
        <dbReference type="Proteomes" id="UP000255355"/>
    </source>
</evidence>
<comment type="caution">
    <text evidence="2">The sequence shown here is derived from an EMBL/GenBank/DDBJ whole genome shotgun (WGS) entry which is preliminary data.</text>
</comment>
<dbReference type="EMBL" id="QQAZ01000010">
    <property type="protein sequence ID" value="RDI46609.1"/>
    <property type="molecule type" value="Genomic_DNA"/>
</dbReference>
<reference evidence="2 3" key="1">
    <citation type="submission" date="2018-07" db="EMBL/GenBank/DDBJ databases">
        <title>Genomic Encyclopedia of Type Strains, Phase IV (KMG-IV): sequencing the most valuable type-strain genomes for metagenomic binning, comparative biology and taxonomic classification.</title>
        <authorList>
            <person name="Goeker M."/>
        </authorList>
    </citation>
    <scope>NUCLEOTIDE SEQUENCE [LARGE SCALE GENOMIC DNA]</scope>
    <source>
        <strain evidence="2 3">DSM 44952</strain>
    </source>
</reference>
<dbReference type="RefSeq" id="WP_068030693.1">
    <property type="nucleotide sequence ID" value="NZ_QQAZ01000010.1"/>
</dbReference>
<dbReference type="InterPro" id="IPR002818">
    <property type="entry name" value="DJ-1/PfpI"/>
</dbReference>
<organism evidence="2 3">
    <name type="scientific">Nocardia mexicana</name>
    <dbReference type="NCBI Taxonomy" id="279262"/>
    <lineage>
        <taxon>Bacteria</taxon>
        <taxon>Bacillati</taxon>
        <taxon>Actinomycetota</taxon>
        <taxon>Actinomycetes</taxon>
        <taxon>Mycobacteriales</taxon>
        <taxon>Nocardiaceae</taxon>
        <taxon>Nocardia</taxon>
    </lineage>
</organism>
<dbReference type="OrthoDB" id="6003696at2"/>
<dbReference type="Proteomes" id="UP000255355">
    <property type="component" value="Unassembled WGS sequence"/>
</dbReference>
<name>A0A370GT13_9NOCA</name>
<dbReference type="STRING" id="1210089.GCA_001613165_07254"/>